<organism evidence="14 15">
    <name type="scientific">Edaphobacillus lindanitolerans</name>
    <dbReference type="NCBI Taxonomy" id="550447"/>
    <lineage>
        <taxon>Bacteria</taxon>
        <taxon>Bacillati</taxon>
        <taxon>Bacillota</taxon>
        <taxon>Bacilli</taxon>
        <taxon>Bacillales</taxon>
        <taxon>Bacillaceae</taxon>
        <taxon>Edaphobacillus</taxon>
    </lineage>
</organism>
<dbReference type="InterPro" id="IPR013328">
    <property type="entry name" value="6PGD_dom2"/>
</dbReference>
<dbReference type="EMBL" id="FTPL01000001">
    <property type="protein sequence ID" value="SIT67892.1"/>
    <property type="molecule type" value="Genomic_DNA"/>
</dbReference>
<dbReference type="AlphaFoldDB" id="A0A1U7PL60"/>
<gene>
    <name evidence="14" type="ORF">SAMN05428946_0290</name>
</gene>
<dbReference type="Proteomes" id="UP000187550">
    <property type="component" value="Unassembled WGS sequence"/>
</dbReference>
<dbReference type="NCBIfam" id="TIGR00745">
    <property type="entry name" value="apbA_panE"/>
    <property type="match status" value="1"/>
</dbReference>
<evidence type="ECO:0000259" key="12">
    <source>
        <dbReference type="Pfam" id="PF02558"/>
    </source>
</evidence>
<dbReference type="GO" id="GO:0008677">
    <property type="term" value="F:2-dehydropantoate 2-reductase activity"/>
    <property type="evidence" value="ECO:0007669"/>
    <property type="project" value="UniProtKB-EC"/>
</dbReference>
<dbReference type="PANTHER" id="PTHR43765:SF2">
    <property type="entry name" value="2-DEHYDROPANTOATE 2-REDUCTASE"/>
    <property type="match status" value="1"/>
</dbReference>
<evidence type="ECO:0000256" key="9">
    <source>
        <dbReference type="ARBA" id="ARBA00032024"/>
    </source>
</evidence>
<dbReference type="InterPro" id="IPR013752">
    <property type="entry name" value="KPA_reductase"/>
</dbReference>
<dbReference type="STRING" id="550447.SAMN05428946_0290"/>
<dbReference type="InterPro" id="IPR036291">
    <property type="entry name" value="NAD(P)-bd_dom_sf"/>
</dbReference>
<evidence type="ECO:0000256" key="5">
    <source>
        <dbReference type="ARBA" id="ARBA00019465"/>
    </source>
</evidence>
<sequence length="298" mass="32076">MKLNIVGAGAVGLLLASGFADAGFKVRMLTRTEEQAALLRKEGVCVERDGIRHRFQVDASADPADWNGENPAILAMKSYDLKEFLDSHAAALEKSPLLFVQNGVAHLEWAGSLQNPEIAFATVEHGAMRIDGRTVRHTGTGPLRMAANRGASFLEPLAAADSPWFPVRIEEDPEKLLFTKAMKNAVINPITAILGVPNGTIASDPGLSRLAGLVHGELSAAFPELSGSVPLEDVLDLCRRTAGNESSMLADLRNGRRTESDAILGGLIREAERRDCPVQLLAGLAEMVAFKERRGRHV</sequence>
<dbReference type="UniPathway" id="UPA00028">
    <property type="reaction ID" value="UER00004"/>
</dbReference>
<evidence type="ECO:0000256" key="11">
    <source>
        <dbReference type="RuleBase" id="RU362068"/>
    </source>
</evidence>
<evidence type="ECO:0000256" key="2">
    <source>
        <dbReference type="ARBA" id="ARBA00004994"/>
    </source>
</evidence>
<comment type="function">
    <text evidence="1 11">Catalyzes the NADPH-dependent reduction of ketopantoate into pantoic acid.</text>
</comment>
<keyword evidence="15" id="KW-1185">Reference proteome</keyword>
<reference evidence="15" key="1">
    <citation type="submission" date="2017-01" db="EMBL/GenBank/DDBJ databases">
        <authorList>
            <person name="Varghese N."/>
            <person name="Submissions S."/>
        </authorList>
    </citation>
    <scope>NUCLEOTIDE SEQUENCE [LARGE SCALE GENOMIC DNA]</scope>
    <source>
        <strain evidence="15">MNA4</strain>
    </source>
</reference>
<dbReference type="InterPro" id="IPR003710">
    <property type="entry name" value="ApbA"/>
</dbReference>
<dbReference type="RefSeq" id="WP_076756593.1">
    <property type="nucleotide sequence ID" value="NZ_FTPL01000001.1"/>
</dbReference>
<evidence type="ECO:0000256" key="1">
    <source>
        <dbReference type="ARBA" id="ARBA00002919"/>
    </source>
</evidence>
<evidence type="ECO:0000256" key="4">
    <source>
        <dbReference type="ARBA" id="ARBA00013014"/>
    </source>
</evidence>
<dbReference type="Gene3D" id="1.10.1040.10">
    <property type="entry name" value="N-(1-d-carboxylethyl)-l-norvaline Dehydrogenase, domain 2"/>
    <property type="match status" value="1"/>
</dbReference>
<dbReference type="GO" id="GO:0005737">
    <property type="term" value="C:cytoplasm"/>
    <property type="evidence" value="ECO:0007669"/>
    <property type="project" value="TreeGrafter"/>
</dbReference>
<dbReference type="GO" id="GO:0015940">
    <property type="term" value="P:pantothenate biosynthetic process"/>
    <property type="evidence" value="ECO:0007669"/>
    <property type="project" value="UniProtKB-UniPathway"/>
</dbReference>
<dbReference type="GO" id="GO:0050661">
    <property type="term" value="F:NADP binding"/>
    <property type="evidence" value="ECO:0007669"/>
    <property type="project" value="TreeGrafter"/>
</dbReference>
<dbReference type="Gene3D" id="3.40.50.720">
    <property type="entry name" value="NAD(P)-binding Rossmann-like Domain"/>
    <property type="match status" value="1"/>
</dbReference>
<evidence type="ECO:0000313" key="15">
    <source>
        <dbReference type="Proteomes" id="UP000187550"/>
    </source>
</evidence>
<keyword evidence="7 11" id="KW-0521">NADP</keyword>
<dbReference type="InterPro" id="IPR050838">
    <property type="entry name" value="Ketopantoate_reductase"/>
</dbReference>
<proteinExistence type="inferred from homology"/>
<dbReference type="SUPFAM" id="SSF51735">
    <property type="entry name" value="NAD(P)-binding Rossmann-fold domains"/>
    <property type="match status" value="1"/>
</dbReference>
<accession>A0A1U7PL60</accession>
<comment type="pathway">
    <text evidence="2 11">Cofactor biosynthesis; (R)-pantothenate biosynthesis; (R)-pantoate from 3-methyl-2-oxobutanoate: step 2/2.</text>
</comment>
<evidence type="ECO:0000256" key="6">
    <source>
        <dbReference type="ARBA" id="ARBA00022655"/>
    </source>
</evidence>
<dbReference type="InterPro" id="IPR013332">
    <property type="entry name" value="KPR_N"/>
</dbReference>
<evidence type="ECO:0000259" key="13">
    <source>
        <dbReference type="Pfam" id="PF08546"/>
    </source>
</evidence>
<dbReference type="Pfam" id="PF08546">
    <property type="entry name" value="ApbA_C"/>
    <property type="match status" value="1"/>
</dbReference>
<name>A0A1U7PL60_9BACI</name>
<evidence type="ECO:0000256" key="8">
    <source>
        <dbReference type="ARBA" id="ARBA00023002"/>
    </source>
</evidence>
<keyword evidence="6 11" id="KW-0566">Pantothenate biosynthesis</keyword>
<evidence type="ECO:0000256" key="10">
    <source>
        <dbReference type="ARBA" id="ARBA00048793"/>
    </source>
</evidence>
<comment type="similarity">
    <text evidence="3 11">Belongs to the ketopantoate reductase family.</text>
</comment>
<evidence type="ECO:0000256" key="7">
    <source>
        <dbReference type="ARBA" id="ARBA00022857"/>
    </source>
</evidence>
<evidence type="ECO:0000313" key="14">
    <source>
        <dbReference type="EMBL" id="SIT67892.1"/>
    </source>
</evidence>
<keyword evidence="8 11" id="KW-0560">Oxidoreductase</keyword>
<protein>
    <recommendedName>
        <fullName evidence="5 11">2-dehydropantoate 2-reductase</fullName>
        <ecNumber evidence="4 11">1.1.1.169</ecNumber>
    </recommendedName>
    <alternativeName>
        <fullName evidence="9 11">Ketopantoate reductase</fullName>
    </alternativeName>
</protein>
<evidence type="ECO:0000256" key="3">
    <source>
        <dbReference type="ARBA" id="ARBA00007870"/>
    </source>
</evidence>
<dbReference type="InterPro" id="IPR008927">
    <property type="entry name" value="6-PGluconate_DH-like_C_sf"/>
</dbReference>
<dbReference type="PANTHER" id="PTHR43765">
    <property type="entry name" value="2-DEHYDROPANTOATE 2-REDUCTASE-RELATED"/>
    <property type="match status" value="1"/>
</dbReference>
<dbReference type="OrthoDB" id="9800163at2"/>
<dbReference type="EC" id="1.1.1.169" evidence="4 11"/>
<feature type="domain" description="Ketopantoate reductase C-terminal" evidence="13">
    <location>
        <begin position="178"/>
        <end position="292"/>
    </location>
</feature>
<dbReference type="SUPFAM" id="SSF48179">
    <property type="entry name" value="6-phosphogluconate dehydrogenase C-terminal domain-like"/>
    <property type="match status" value="1"/>
</dbReference>
<dbReference type="Pfam" id="PF02558">
    <property type="entry name" value="ApbA"/>
    <property type="match status" value="1"/>
</dbReference>
<feature type="domain" description="Ketopantoate reductase N-terminal" evidence="12">
    <location>
        <begin position="5"/>
        <end position="147"/>
    </location>
</feature>
<comment type="catalytic activity">
    <reaction evidence="10 11">
        <text>(R)-pantoate + NADP(+) = 2-dehydropantoate + NADPH + H(+)</text>
        <dbReference type="Rhea" id="RHEA:16233"/>
        <dbReference type="ChEBI" id="CHEBI:11561"/>
        <dbReference type="ChEBI" id="CHEBI:15378"/>
        <dbReference type="ChEBI" id="CHEBI:15980"/>
        <dbReference type="ChEBI" id="CHEBI:57783"/>
        <dbReference type="ChEBI" id="CHEBI:58349"/>
        <dbReference type="EC" id="1.1.1.169"/>
    </reaction>
</comment>